<dbReference type="Proteomes" id="UP000644727">
    <property type="component" value="Unassembled WGS sequence"/>
</dbReference>
<protein>
    <submittedName>
        <fullName evidence="2">Uncharacterized protein</fullName>
    </submittedName>
</protein>
<keyword evidence="1" id="KW-0812">Transmembrane</keyword>
<feature type="transmembrane region" description="Helical" evidence="1">
    <location>
        <begin position="206"/>
        <end position="229"/>
    </location>
</feature>
<evidence type="ECO:0000313" key="2">
    <source>
        <dbReference type="EMBL" id="MBE9404265.1"/>
    </source>
</evidence>
<name>A0ABR9W4B2_9MICO</name>
<evidence type="ECO:0000256" key="1">
    <source>
        <dbReference type="SAM" id="Phobius"/>
    </source>
</evidence>
<keyword evidence="1" id="KW-1133">Transmembrane helix</keyword>
<proteinExistence type="predicted"/>
<feature type="transmembrane region" description="Helical" evidence="1">
    <location>
        <begin position="80"/>
        <end position="105"/>
    </location>
</feature>
<keyword evidence="3" id="KW-1185">Reference proteome</keyword>
<evidence type="ECO:0000313" key="3">
    <source>
        <dbReference type="Proteomes" id="UP000644727"/>
    </source>
</evidence>
<comment type="caution">
    <text evidence="2">The sequence shown here is derived from an EMBL/GenBank/DDBJ whole genome shotgun (WGS) entry which is preliminary data.</text>
</comment>
<keyword evidence="1" id="KW-0472">Membrane</keyword>
<gene>
    <name evidence="2" type="ORF">IOE58_08730</name>
</gene>
<dbReference type="RefSeq" id="WP_193866012.1">
    <property type="nucleotide sequence ID" value="NZ_JADEYR010000008.1"/>
</dbReference>
<feature type="transmembrane region" description="Helical" evidence="1">
    <location>
        <begin position="45"/>
        <end position="68"/>
    </location>
</feature>
<dbReference type="EMBL" id="JADEYR010000008">
    <property type="protein sequence ID" value="MBE9404265.1"/>
    <property type="molecule type" value="Genomic_DNA"/>
</dbReference>
<accession>A0ABR9W4B2</accession>
<feature type="transmembrane region" description="Helical" evidence="1">
    <location>
        <begin position="168"/>
        <end position="194"/>
    </location>
</feature>
<feature type="transmembrane region" description="Helical" evidence="1">
    <location>
        <begin position="111"/>
        <end position="133"/>
    </location>
</feature>
<reference evidence="2 3" key="1">
    <citation type="submission" date="2020-10" db="EMBL/GenBank/DDBJ databases">
        <title>Draft genome and description of Brachybacterium epidermidis sp nov.</title>
        <authorList>
            <person name="Boxberger M."/>
            <person name="La Scola B."/>
        </authorList>
    </citation>
    <scope>NUCLEOTIDE SEQUENCE [LARGE SCALE GENOMIC DNA]</scope>
    <source>
        <strain evidence="2 3">Marseille-Q2903</strain>
    </source>
</reference>
<organism evidence="2 3">
    <name type="scientific">Brachybacterium epidermidis</name>
    <dbReference type="NCBI Taxonomy" id="2781983"/>
    <lineage>
        <taxon>Bacteria</taxon>
        <taxon>Bacillati</taxon>
        <taxon>Actinomycetota</taxon>
        <taxon>Actinomycetes</taxon>
        <taxon>Micrococcales</taxon>
        <taxon>Dermabacteraceae</taxon>
        <taxon>Brachybacterium</taxon>
    </lineage>
</organism>
<sequence length="352" mass="36853">MVAVFGAGPVLFSLALMLDREGSDDPFIGQWAVNAGATISGHLGWGFGAVATVQFGVLVAIVGGQMALGDQEQEAGVRDALLLLGVLPSAALSPAMLLLVLGAIGSAEAGAALFVAVPVYLTMLAIAVFIATFQPGPDYLLLRRAQRRNEHAQDQAEALTGLPTLHPVVTAGVGGAAQTVVCVVLPIVVVRIVSRDHPPSFDPLPTLVLAGSVVVAGAMSAAMLVFASASRKPDPNRIEVVSSWVFIGLSFSVDLLLALILVLWFLPGLLGVLAVVILRIGVVTGTLRDARRVQQGQRTAGRRWTATRLVTRAGNRVAIRWADAEVVSSTKHLAAMEERVLNSGFPGQARLF</sequence>